<dbReference type="InterPro" id="IPR024747">
    <property type="entry name" value="Pyridox_Oxase-rel"/>
</dbReference>
<dbReference type="RefSeq" id="WP_074714040.1">
    <property type="nucleotide sequence ID" value="NZ_FNWV01000001.1"/>
</dbReference>
<dbReference type="PANTHER" id="PTHR34071:SF2">
    <property type="entry name" value="FLAVIN-NUCLEOTIDE-BINDING PROTEIN"/>
    <property type="match status" value="1"/>
</dbReference>
<evidence type="ECO:0000313" key="1">
    <source>
        <dbReference type="EMBL" id="SEH38028.1"/>
    </source>
</evidence>
<evidence type="ECO:0000313" key="2">
    <source>
        <dbReference type="Proteomes" id="UP000183190"/>
    </source>
</evidence>
<dbReference type="OrthoDB" id="9794935at2"/>
<name>A0A1H6HQE1_RUMFL</name>
<gene>
    <name evidence="1" type="ORF">SAMN02910265_00193</name>
</gene>
<dbReference type="PANTHER" id="PTHR34071">
    <property type="entry name" value="5-NITROIMIDAZOLE ANTIBIOTICS RESISTANCE PROTEIN, NIMA-FAMILY-RELATED PROTEIN-RELATED"/>
    <property type="match status" value="1"/>
</dbReference>
<dbReference type="EMBL" id="FNWV01000001">
    <property type="protein sequence ID" value="SEH38028.1"/>
    <property type="molecule type" value="Genomic_DNA"/>
</dbReference>
<protein>
    <recommendedName>
        <fullName evidence="3">Nitroimidazol reductase NimA, pyridoxamine 5'-phosphate oxidase superfamily</fullName>
    </recommendedName>
</protein>
<sequence>MRRADREITDKKAIEKFIAKEKLIRIGFCDNGEVYIVPVNYGYSVENGEYTFYFHGAVAGRKYELAKSEPSVGFEIDGNYELLGADTACGHSAKYMSVVGNGILSVIEYNDEKKAALEYIMYQAAGRTGLEYDNDVLGRTAVFKLKVKTMSCKAK</sequence>
<dbReference type="Gene3D" id="2.30.110.10">
    <property type="entry name" value="Electron Transport, Fmn-binding Protein, Chain A"/>
    <property type="match status" value="1"/>
</dbReference>
<proteinExistence type="predicted"/>
<reference evidence="1 2" key="1">
    <citation type="submission" date="2016-10" db="EMBL/GenBank/DDBJ databases">
        <authorList>
            <person name="de Groot N.N."/>
        </authorList>
    </citation>
    <scope>NUCLEOTIDE SEQUENCE [LARGE SCALE GENOMIC DNA]</scope>
    <source>
        <strain evidence="1 2">YAD2003</strain>
    </source>
</reference>
<dbReference type="AlphaFoldDB" id="A0A1H6HQE1"/>
<accession>A0A1H6HQE1</accession>
<dbReference type="Pfam" id="PF12900">
    <property type="entry name" value="Pyridox_ox_2"/>
    <property type="match status" value="1"/>
</dbReference>
<evidence type="ECO:0008006" key="3">
    <source>
        <dbReference type="Google" id="ProtNLM"/>
    </source>
</evidence>
<dbReference type="Proteomes" id="UP000183190">
    <property type="component" value="Unassembled WGS sequence"/>
</dbReference>
<dbReference type="InterPro" id="IPR012349">
    <property type="entry name" value="Split_barrel_FMN-bd"/>
</dbReference>
<organism evidence="1 2">
    <name type="scientific">Ruminococcus flavefaciens</name>
    <dbReference type="NCBI Taxonomy" id="1265"/>
    <lineage>
        <taxon>Bacteria</taxon>
        <taxon>Bacillati</taxon>
        <taxon>Bacillota</taxon>
        <taxon>Clostridia</taxon>
        <taxon>Eubacteriales</taxon>
        <taxon>Oscillospiraceae</taxon>
        <taxon>Ruminococcus</taxon>
    </lineage>
</organism>
<dbReference type="SUPFAM" id="SSF50475">
    <property type="entry name" value="FMN-binding split barrel"/>
    <property type="match status" value="1"/>
</dbReference>